<organism evidence="8 9">
    <name type="scientific">Elysia marginata</name>
    <dbReference type="NCBI Taxonomy" id="1093978"/>
    <lineage>
        <taxon>Eukaryota</taxon>
        <taxon>Metazoa</taxon>
        <taxon>Spiralia</taxon>
        <taxon>Lophotrochozoa</taxon>
        <taxon>Mollusca</taxon>
        <taxon>Gastropoda</taxon>
        <taxon>Heterobranchia</taxon>
        <taxon>Euthyneura</taxon>
        <taxon>Panpulmonata</taxon>
        <taxon>Sacoglossa</taxon>
        <taxon>Placobranchoidea</taxon>
        <taxon>Plakobranchidae</taxon>
        <taxon>Elysia</taxon>
    </lineage>
</organism>
<keyword evidence="9" id="KW-1185">Reference proteome</keyword>
<sequence length="224" mass="23708">MPKAYFVTGTDTDAGKTLVSCGLLEKARQKGLTTVAVKPVSAGCEETPEGLRNADALALQQVMTMEMPYEQVNPVAFLPPIAPHIAAQDAGRMITADRLAGICRGVLMKRADFTLLEGAGGWRVPLNPRETLADLARMLQLPVILVVGMKLGCLNHALLTAEAIRRDGLTIAGWVANSVTPDMARLVENTLTLEGELGAPCLGEVPYLDSATSAAAAEYLNLPA</sequence>
<evidence type="ECO:0000256" key="7">
    <source>
        <dbReference type="ARBA" id="ARBA00022842"/>
    </source>
</evidence>
<dbReference type="PANTHER" id="PTHR43210:SF5">
    <property type="entry name" value="DETHIOBIOTIN SYNTHETASE"/>
    <property type="match status" value="1"/>
</dbReference>
<comment type="caution">
    <text evidence="8">The sequence shown here is derived from an EMBL/GenBank/DDBJ whole genome shotgun (WGS) entry which is preliminary data.</text>
</comment>
<protein>
    <submittedName>
        <fullName evidence="8">ATP-dependent dethiobiotin synthetase BioD</fullName>
    </submittedName>
</protein>
<keyword evidence="6" id="KW-0067">ATP-binding</keyword>
<name>A0AAV4K1E7_9GAST</name>
<reference evidence="8 9" key="1">
    <citation type="journal article" date="2021" name="Elife">
        <title>Chloroplast acquisition without the gene transfer in kleptoplastic sea slugs, Plakobranchus ocellatus.</title>
        <authorList>
            <person name="Maeda T."/>
            <person name="Takahashi S."/>
            <person name="Yoshida T."/>
            <person name="Shimamura S."/>
            <person name="Takaki Y."/>
            <person name="Nagai Y."/>
            <person name="Toyoda A."/>
            <person name="Suzuki Y."/>
            <person name="Arimoto A."/>
            <person name="Ishii H."/>
            <person name="Satoh N."/>
            <person name="Nishiyama T."/>
            <person name="Hasebe M."/>
            <person name="Maruyama T."/>
            <person name="Minagawa J."/>
            <person name="Obokata J."/>
            <person name="Shigenobu S."/>
        </authorList>
    </citation>
    <scope>NUCLEOTIDE SEQUENCE [LARGE SCALE GENOMIC DNA]</scope>
</reference>
<dbReference type="GO" id="GO:0042803">
    <property type="term" value="F:protein homodimerization activity"/>
    <property type="evidence" value="ECO:0007669"/>
    <property type="project" value="UniProtKB-ARBA"/>
</dbReference>
<dbReference type="Proteomes" id="UP000762676">
    <property type="component" value="Unassembled WGS sequence"/>
</dbReference>
<keyword evidence="3" id="KW-0479">Metal-binding</keyword>
<evidence type="ECO:0000313" key="8">
    <source>
        <dbReference type="EMBL" id="GFS26676.1"/>
    </source>
</evidence>
<dbReference type="PIRSF" id="PIRSF006755">
    <property type="entry name" value="DTB_synth"/>
    <property type="match status" value="1"/>
</dbReference>
<dbReference type="EMBL" id="BMAT01014143">
    <property type="protein sequence ID" value="GFS26676.1"/>
    <property type="molecule type" value="Genomic_DNA"/>
</dbReference>
<dbReference type="GO" id="GO:0009102">
    <property type="term" value="P:biotin biosynthetic process"/>
    <property type="evidence" value="ECO:0007669"/>
    <property type="project" value="UniProtKB-KW"/>
</dbReference>
<dbReference type="CDD" id="cd03109">
    <property type="entry name" value="DTBS"/>
    <property type="match status" value="1"/>
</dbReference>
<dbReference type="Pfam" id="PF13500">
    <property type="entry name" value="AAA_26"/>
    <property type="match status" value="1"/>
</dbReference>
<dbReference type="PANTHER" id="PTHR43210">
    <property type="entry name" value="DETHIOBIOTIN SYNTHETASE"/>
    <property type="match status" value="1"/>
</dbReference>
<evidence type="ECO:0000256" key="3">
    <source>
        <dbReference type="ARBA" id="ARBA00022723"/>
    </source>
</evidence>
<dbReference type="FunFam" id="3.40.50.300:FF:000292">
    <property type="entry name" value="ATP-dependent dethiobiotin synthetase BioD"/>
    <property type="match status" value="1"/>
</dbReference>
<dbReference type="InterPro" id="IPR027417">
    <property type="entry name" value="P-loop_NTPase"/>
</dbReference>
<keyword evidence="5" id="KW-0093">Biotin biosynthesis</keyword>
<dbReference type="Gene3D" id="3.40.50.300">
    <property type="entry name" value="P-loop containing nucleotide triphosphate hydrolases"/>
    <property type="match status" value="1"/>
</dbReference>
<keyword evidence="2" id="KW-0436">Ligase</keyword>
<dbReference type="GO" id="GO:0000287">
    <property type="term" value="F:magnesium ion binding"/>
    <property type="evidence" value="ECO:0007669"/>
    <property type="project" value="InterPro"/>
</dbReference>
<dbReference type="SUPFAM" id="SSF52540">
    <property type="entry name" value="P-loop containing nucleoside triphosphate hydrolases"/>
    <property type="match status" value="1"/>
</dbReference>
<evidence type="ECO:0000256" key="2">
    <source>
        <dbReference type="ARBA" id="ARBA00022598"/>
    </source>
</evidence>
<evidence type="ECO:0000256" key="4">
    <source>
        <dbReference type="ARBA" id="ARBA00022741"/>
    </source>
</evidence>
<evidence type="ECO:0000256" key="1">
    <source>
        <dbReference type="ARBA" id="ARBA00022490"/>
    </source>
</evidence>
<dbReference type="InterPro" id="IPR004472">
    <property type="entry name" value="DTB_synth_BioD"/>
</dbReference>
<evidence type="ECO:0000313" key="9">
    <source>
        <dbReference type="Proteomes" id="UP000762676"/>
    </source>
</evidence>
<dbReference type="GO" id="GO:0005524">
    <property type="term" value="F:ATP binding"/>
    <property type="evidence" value="ECO:0007669"/>
    <property type="project" value="UniProtKB-KW"/>
</dbReference>
<gene>
    <name evidence="8" type="ORF">ElyMa_007061400</name>
</gene>
<dbReference type="GO" id="GO:0005829">
    <property type="term" value="C:cytosol"/>
    <property type="evidence" value="ECO:0007669"/>
    <property type="project" value="TreeGrafter"/>
</dbReference>
<proteinExistence type="inferred from homology"/>
<dbReference type="AlphaFoldDB" id="A0AAV4K1E7"/>
<dbReference type="HAMAP" id="MF_00336">
    <property type="entry name" value="BioD"/>
    <property type="match status" value="1"/>
</dbReference>
<evidence type="ECO:0000256" key="6">
    <source>
        <dbReference type="ARBA" id="ARBA00022840"/>
    </source>
</evidence>
<dbReference type="GO" id="GO:0004141">
    <property type="term" value="F:dethiobiotin synthase activity"/>
    <property type="evidence" value="ECO:0007669"/>
    <property type="project" value="InterPro"/>
</dbReference>
<keyword evidence="4" id="KW-0547">Nucleotide-binding</keyword>
<evidence type="ECO:0000256" key="5">
    <source>
        <dbReference type="ARBA" id="ARBA00022756"/>
    </source>
</evidence>
<accession>A0AAV4K1E7</accession>
<dbReference type="NCBIfam" id="TIGR00347">
    <property type="entry name" value="bioD"/>
    <property type="match status" value="1"/>
</dbReference>
<keyword evidence="1" id="KW-0963">Cytoplasm</keyword>
<keyword evidence="7" id="KW-0460">Magnesium</keyword>